<proteinExistence type="inferred from homology"/>
<dbReference type="GO" id="GO:0005886">
    <property type="term" value="C:plasma membrane"/>
    <property type="evidence" value="ECO:0007669"/>
    <property type="project" value="TreeGrafter"/>
</dbReference>
<dbReference type="PANTHER" id="PTHR30028:SF0">
    <property type="entry name" value="PROTEIN ALUMINUM SENSITIVE 3"/>
    <property type="match status" value="1"/>
</dbReference>
<name>A0A085GEB0_EWIA3</name>
<comment type="subcellular location">
    <subcellularLocation>
        <location evidence="1">Membrane</location>
        <topology evidence="1">Multi-pass membrane protein</topology>
    </subcellularLocation>
</comment>
<evidence type="ECO:0000256" key="5">
    <source>
        <dbReference type="ARBA" id="ARBA00023136"/>
    </source>
</evidence>
<dbReference type="NCBIfam" id="TIGR00245">
    <property type="entry name" value="iron efflux ABC transporter permease subunit FetB"/>
    <property type="match status" value="1"/>
</dbReference>
<feature type="transmembrane region" description="Helical" evidence="6">
    <location>
        <begin position="91"/>
        <end position="112"/>
    </location>
</feature>
<comment type="similarity">
    <text evidence="2">Belongs to the UPF0014 family.</text>
</comment>
<evidence type="ECO:0000256" key="2">
    <source>
        <dbReference type="ARBA" id="ARBA00005268"/>
    </source>
</evidence>
<reference evidence="7 8" key="1">
    <citation type="submission" date="2014-05" db="EMBL/GenBank/DDBJ databases">
        <title>ATOL: Assembling a taxonomically balanced genome-scale reconstruction of the evolutionary history of the Enterobacteriaceae.</title>
        <authorList>
            <person name="Plunkett G.III."/>
            <person name="Neeno-Eckwall E.C."/>
            <person name="Glasner J.D."/>
            <person name="Perna N.T."/>
        </authorList>
    </citation>
    <scope>NUCLEOTIDE SEQUENCE [LARGE SCALE GENOMIC DNA]</scope>
    <source>
        <strain evidence="7 8">ATCC 33852</strain>
    </source>
</reference>
<evidence type="ECO:0000313" key="7">
    <source>
        <dbReference type="EMBL" id="KFC82055.1"/>
    </source>
</evidence>
<dbReference type="InterPro" id="IPR056728">
    <property type="entry name" value="FetB"/>
</dbReference>
<feature type="transmembrane region" description="Helical" evidence="6">
    <location>
        <begin position="63"/>
        <end position="79"/>
    </location>
</feature>
<keyword evidence="8" id="KW-1185">Reference proteome</keyword>
<keyword evidence="5 6" id="KW-0472">Membrane</keyword>
<dbReference type="GeneID" id="78379931"/>
<accession>A0A085GEB0</accession>
<dbReference type="InterPro" id="IPR005226">
    <property type="entry name" value="UPF0014_fam"/>
</dbReference>
<dbReference type="OrthoDB" id="9791807at2"/>
<evidence type="ECO:0000256" key="6">
    <source>
        <dbReference type="SAM" id="Phobius"/>
    </source>
</evidence>
<evidence type="ECO:0000256" key="1">
    <source>
        <dbReference type="ARBA" id="ARBA00004141"/>
    </source>
</evidence>
<comment type="caution">
    <text evidence="7">The sequence shown here is derived from an EMBL/GenBank/DDBJ whole genome shotgun (WGS) entry which is preliminary data.</text>
</comment>
<dbReference type="PANTHER" id="PTHR30028">
    <property type="entry name" value="UPF0014 INNER MEMBRANE PROTEIN YBBM-RELATED"/>
    <property type="match status" value="1"/>
</dbReference>
<gene>
    <name evidence="7" type="ORF">GEAM_1584</name>
</gene>
<dbReference type="EMBL" id="JMPJ01000044">
    <property type="protein sequence ID" value="KFC82055.1"/>
    <property type="molecule type" value="Genomic_DNA"/>
</dbReference>
<feature type="transmembrane region" description="Helical" evidence="6">
    <location>
        <begin position="215"/>
        <end position="241"/>
    </location>
</feature>
<dbReference type="eggNOG" id="COG0390">
    <property type="taxonomic scope" value="Bacteria"/>
</dbReference>
<dbReference type="STRING" id="910964.GEAM_1584"/>
<keyword evidence="4 6" id="KW-1133">Transmembrane helix</keyword>
<dbReference type="Pfam" id="PF03649">
    <property type="entry name" value="UPF0014"/>
    <property type="match status" value="1"/>
</dbReference>
<sequence>MSQHNITNESLALALILVVVALLVSKREKLGLEKDIIWSVARAIVQLVVVGYVLKYIFDLNDGWLTVLMVLFICFNAAFNAKKRSRNIDNGFAISFIAITASTALTLVILILSRSIEFLPMQVIPVSGMIAGNAMVAVGLCYSNLNQRFMDNQQKILEMLSLGASTKLASGSIIRDSIRAAMIPTVDAAKTVGIVSLPGMMSGMIFAGIDPVKAIKYQIMVTFMLLGTASVSTIIAGYLAYRRFYNERAQLRVMK</sequence>
<dbReference type="RefSeq" id="WP_034790284.1">
    <property type="nucleotide sequence ID" value="NZ_JMPJ01000044.1"/>
</dbReference>
<organism evidence="7 8">
    <name type="scientific">Ewingella americana (strain ATCC 33852 / DSM 4580 / CCUG 14506 / JCM 5911 / LMG 7869 / NCTC 12157 / CDC 1468-78)</name>
    <dbReference type="NCBI Taxonomy" id="910964"/>
    <lineage>
        <taxon>Bacteria</taxon>
        <taxon>Pseudomonadati</taxon>
        <taxon>Pseudomonadota</taxon>
        <taxon>Gammaproteobacteria</taxon>
        <taxon>Enterobacterales</taxon>
        <taxon>Yersiniaceae</taxon>
        <taxon>Ewingella</taxon>
    </lineage>
</organism>
<dbReference type="Proteomes" id="UP000028640">
    <property type="component" value="Unassembled WGS sequence"/>
</dbReference>
<dbReference type="AlphaFoldDB" id="A0A085GEB0"/>
<feature type="transmembrane region" description="Helical" evidence="6">
    <location>
        <begin position="124"/>
        <end position="145"/>
    </location>
</feature>
<evidence type="ECO:0000313" key="8">
    <source>
        <dbReference type="Proteomes" id="UP000028640"/>
    </source>
</evidence>
<feature type="transmembrane region" description="Helical" evidence="6">
    <location>
        <begin position="6"/>
        <end position="24"/>
    </location>
</feature>
<protein>
    <submittedName>
        <fullName evidence="7">Seven transmembrane helix protein</fullName>
    </submittedName>
</protein>
<keyword evidence="3 6" id="KW-0812">Transmembrane</keyword>
<evidence type="ECO:0000256" key="4">
    <source>
        <dbReference type="ARBA" id="ARBA00022989"/>
    </source>
</evidence>
<evidence type="ECO:0000256" key="3">
    <source>
        <dbReference type="ARBA" id="ARBA00022692"/>
    </source>
</evidence>
<feature type="transmembrane region" description="Helical" evidence="6">
    <location>
        <begin position="36"/>
        <end position="57"/>
    </location>
</feature>
<feature type="transmembrane region" description="Helical" evidence="6">
    <location>
        <begin position="188"/>
        <end position="209"/>
    </location>
</feature>